<dbReference type="GO" id="GO:0005737">
    <property type="term" value="C:cytoplasm"/>
    <property type="evidence" value="ECO:0007669"/>
    <property type="project" value="TreeGrafter"/>
</dbReference>
<dbReference type="VEuPathDB" id="AmoebaDB:EHI_175070"/>
<sequence length="179" mass="20905">MENIMKFLHLMNDLKHIPRTGWVYNNVPNPESISDHMYRMAILAMIFCPSHLDRNHAIMVSLCHDMAEALIGDITPNDPVTPEEKHKRELNAITEMSKLLPNEIGEEIKNCWIEFEEKKTEVAQFCAQLDKIEMCIQADEYEKKFGLDLHQFFTSMPEKPISTVKPLCEELMKERKQTK</sequence>
<keyword evidence="9" id="KW-0479">Metal-binding</keyword>
<accession>A0A5K1UYI4</accession>
<dbReference type="Pfam" id="PF13023">
    <property type="entry name" value="HD_3"/>
    <property type="match status" value="1"/>
</dbReference>
<dbReference type="Gene3D" id="1.10.3210.10">
    <property type="entry name" value="Hypothetical protein af1432"/>
    <property type="match status" value="1"/>
</dbReference>
<dbReference type="AlphaFoldDB" id="A0A5K1UYI4"/>
<dbReference type="InterPro" id="IPR039356">
    <property type="entry name" value="YfbR/HDDC2"/>
</dbReference>
<evidence type="ECO:0000256" key="6">
    <source>
        <dbReference type="ARBA" id="ARBA00009999"/>
    </source>
</evidence>
<dbReference type="Proteomes" id="UP000078387">
    <property type="component" value="Unassembled WGS sequence"/>
</dbReference>
<dbReference type="InterPro" id="IPR006674">
    <property type="entry name" value="HD_domain"/>
</dbReference>
<proteinExistence type="inferred from homology"/>
<comment type="function">
    <text evidence="5">Catalyzes the dephosphorylation of the nucleoside 5'-monophosphates deoxyadenosine monophosphate (dAMP), deoxycytidine monophosphate (dCMP), deoxyguanosine monophosphate (dGMP) and deoxythymidine monophosphate (dTMP).</text>
</comment>
<evidence type="ECO:0000256" key="8">
    <source>
        <dbReference type="ARBA" id="ARBA00012964"/>
    </source>
</evidence>
<evidence type="ECO:0000256" key="3">
    <source>
        <dbReference type="ARBA" id="ARBA00001941"/>
    </source>
</evidence>
<protein>
    <recommendedName>
        <fullName evidence="8">5'-deoxynucleotidase</fullName>
        <ecNumber evidence="8">3.1.3.89</ecNumber>
    </recommendedName>
</protein>
<dbReference type="VEuPathDB" id="AmoebaDB:EHI7A_022460"/>
<evidence type="ECO:0000259" key="12">
    <source>
        <dbReference type="Pfam" id="PF13023"/>
    </source>
</evidence>
<evidence type="ECO:0000256" key="1">
    <source>
        <dbReference type="ARBA" id="ARBA00001638"/>
    </source>
</evidence>
<evidence type="ECO:0000256" key="10">
    <source>
        <dbReference type="ARBA" id="ARBA00022801"/>
    </source>
</evidence>
<evidence type="ECO:0000256" key="4">
    <source>
        <dbReference type="ARBA" id="ARBA00001946"/>
    </source>
</evidence>
<keyword evidence="10 13" id="KW-0378">Hydrolase</keyword>
<gene>
    <name evidence="13" type="ORF">CL6EHI_175070</name>
</gene>
<comment type="cofactor">
    <cofactor evidence="4">
        <name>Mg(2+)</name>
        <dbReference type="ChEBI" id="CHEBI:18420"/>
    </cofactor>
</comment>
<comment type="cofactor">
    <cofactor evidence="2">
        <name>Mn(2+)</name>
        <dbReference type="ChEBI" id="CHEBI:29035"/>
    </cofactor>
</comment>
<evidence type="ECO:0000256" key="2">
    <source>
        <dbReference type="ARBA" id="ARBA00001936"/>
    </source>
</evidence>
<dbReference type="PANTHER" id="PTHR11845:SF13">
    <property type="entry name" value="5'-DEOXYNUCLEOTIDASE HDDC2"/>
    <property type="match status" value="1"/>
</dbReference>
<evidence type="ECO:0000256" key="5">
    <source>
        <dbReference type="ARBA" id="ARBA00004074"/>
    </source>
</evidence>
<dbReference type="EMBL" id="BDEQ01000001">
    <property type="protein sequence ID" value="GAT94334.1"/>
    <property type="molecule type" value="Genomic_DNA"/>
</dbReference>
<comment type="similarity">
    <text evidence="6">Belongs to the HDDC2 family.</text>
</comment>
<comment type="caution">
    <text evidence="13">The sequence shown here is derived from an EMBL/GenBank/DDBJ whole genome shotgun (WGS) entry which is preliminary data.</text>
</comment>
<dbReference type="OMA" id="TWRLCLM"/>
<dbReference type="GO" id="GO:0046872">
    <property type="term" value="F:metal ion binding"/>
    <property type="evidence" value="ECO:0007669"/>
    <property type="project" value="UniProtKB-KW"/>
</dbReference>
<evidence type="ECO:0000256" key="7">
    <source>
        <dbReference type="ARBA" id="ARBA00011738"/>
    </source>
</evidence>
<dbReference type="VEuPathDB" id="AmoebaDB:EHI5A_043060"/>
<keyword evidence="11" id="KW-0460">Magnesium</keyword>
<evidence type="ECO:0000256" key="11">
    <source>
        <dbReference type="ARBA" id="ARBA00022842"/>
    </source>
</evidence>
<evidence type="ECO:0000313" key="13">
    <source>
        <dbReference type="EMBL" id="GAT94334.1"/>
    </source>
</evidence>
<comment type="subunit">
    <text evidence="7">Homodimer.</text>
</comment>
<dbReference type="VEuPathDB" id="AmoebaDB:EHI8A_027670"/>
<comment type="catalytic activity">
    <reaction evidence="1">
        <text>a 2'-deoxyribonucleoside 5'-phosphate + H2O = a 2'-deoxyribonucleoside + phosphate</text>
        <dbReference type="Rhea" id="RHEA:36167"/>
        <dbReference type="ChEBI" id="CHEBI:15377"/>
        <dbReference type="ChEBI" id="CHEBI:18274"/>
        <dbReference type="ChEBI" id="CHEBI:43474"/>
        <dbReference type="ChEBI" id="CHEBI:65317"/>
        <dbReference type="EC" id="3.1.3.89"/>
    </reaction>
</comment>
<dbReference type="GO" id="GO:0002953">
    <property type="term" value="F:5'-deoxynucleotidase activity"/>
    <property type="evidence" value="ECO:0007669"/>
    <property type="project" value="UniProtKB-EC"/>
</dbReference>
<dbReference type="FunFam" id="1.10.3210.10:FF:000011">
    <property type="entry name" value="HD domain-containing protein 2"/>
    <property type="match status" value="1"/>
</dbReference>
<name>A0A5K1UYI4_ENTHI</name>
<dbReference type="EC" id="3.1.3.89" evidence="8"/>
<feature type="domain" description="HD" evidence="12">
    <location>
        <begin position="12"/>
        <end position="157"/>
    </location>
</feature>
<dbReference type="GO" id="GO:0009159">
    <property type="term" value="P:deoxyribonucleoside monophosphate catabolic process"/>
    <property type="evidence" value="ECO:0007669"/>
    <property type="project" value="UniProtKB-ARBA"/>
</dbReference>
<reference evidence="13 14" key="1">
    <citation type="submission" date="2016-05" db="EMBL/GenBank/DDBJ databases">
        <title>First whole genome sequencing of Entamoeba histolytica HM1:IMSS-clone-6.</title>
        <authorList>
            <person name="Mukherjee Avik.K."/>
            <person name="Izumyama S."/>
            <person name="Nakada-Tsukui K."/>
            <person name="Nozaki T."/>
        </authorList>
    </citation>
    <scope>NUCLEOTIDE SEQUENCE [LARGE SCALE GENOMIC DNA]</scope>
    <source>
        <strain evidence="13 14">HM1:IMSS clone 6</strain>
    </source>
</reference>
<dbReference type="PANTHER" id="PTHR11845">
    <property type="entry name" value="5'-DEOXYNUCLEOTIDASE HDDC2"/>
    <property type="match status" value="1"/>
</dbReference>
<comment type="cofactor">
    <cofactor evidence="3">
        <name>Co(2+)</name>
        <dbReference type="ChEBI" id="CHEBI:48828"/>
    </cofactor>
</comment>
<evidence type="ECO:0000313" key="14">
    <source>
        <dbReference type="Proteomes" id="UP000078387"/>
    </source>
</evidence>
<organism evidence="13 14">
    <name type="scientific">Entamoeba histolytica</name>
    <dbReference type="NCBI Taxonomy" id="5759"/>
    <lineage>
        <taxon>Eukaryota</taxon>
        <taxon>Amoebozoa</taxon>
        <taxon>Evosea</taxon>
        <taxon>Archamoebae</taxon>
        <taxon>Mastigamoebida</taxon>
        <taxon>Entamoebidae</taxon>
        <taxon>Entamoeba</taxon>
    </lineage>
</organism>
<evidence type="ECO:0000256" key="9">
    <source>
        <dbReference type="ARBA" id="ARBA00022723"/>
    </source>
</evidence>
<dbReference type="SUPFAM" id="SSF109604">
    <property type="entry name" value="HD-domain/PDEase-like"/>
    <property type="match status" value="1"/>
</dbReference>
<dbReference type="VEuPathDB" id="AmoebaDB:KM1_052390"/>